<organism evidence="1 2">
    <name type="scientific">Fusarium solani</name>
    <name type="common">Filamentous fungus</name>
    <dbReference type="NCBI Taxonomy" id="169388"/>
    <lineage>
        <taxon>Eukaryota</taxon>
        <taxon>Fungi</taxon>
        <taxon>Dikarya</taxon>
        <taxon>Ascomycota</taxon>
        <taxon>Pezizomycotina</taxon>
        <taxon>Sordariomycetes</taxon>
        <taxon>Hypocreomycetidae</taxon>
        <taxon>Hypocreales</taxon>
        <taxon>Nectriaceae</taxon>
        <taxon>Fusarium</taxon>
        <taxon>Fusarium solani species complex</taxon>
    </lineage>
</organism>
<proteinExistence type="predicted"/>
<protein>
    <submittedName>
        <fullName evidence="1">Cryptococcal mannosyltransferase 1-domain-containing protein</fullName>
    </submittedName>
</protein>
<dbReference type="GO" id="GO:0016757">
    <property type="term" value="F:glycosyltransferase activity"/>
    <property type="evidence" value="ECO:0007669"/>
    <property type="project" value="UniProtKB-KW"/>
</dbReference>
<dbReference type="PANTHER" id="PTHR34144">
    <property type="entry name" value="CHROMOSOME 8, WHOLE GENOME SHOTGUN SEQUENCE"/>
    <property type="match status" value="1"/>
</dbReference>
<dbReference type="OrthoDB" id="262547at2759"/>
<keyword evidence="2" id="KW-1185">Reference proteome</keyword>
<name>A0A9P9H2F4_FUSSL</name>
<evidence type="ECO:0000313" key="2">
    <source>
        <dbReference type="Proteomes" id="UP000736672"/>
    </source>
</evidence>
<comment type="caution">
    <text evidence="1">The sequence shown here is derived from an EMBL/GenBank/DDBJ whole genome shotgun (WGS) entry which is preliminary data.</text>
</comment>
<dbReference type="Pfam" id="PF11735">
    <property type="entry name" value="CAP59_mtransfer"/>
    <property type="match status" value="1"/>
</dbReference>
<dbReference type="EMBL" id="JAGTJS010000013">
    <property type="protein sequence ID" value="KAH7249441.1"/>
    <property type="molecule type" value="Genomic_DNA"/>
</dbReference>
<dbReference type="InterPro" id="IPR021047">
    <property type="entry name" value="Mannosyltransferase_CMT1"/>
</dbReference>
<evidence type="ECO:0000313" key="1">
    <source>
        <dbReference type="EMBL" id="KAH7249441.1"/>
    </source>
</evidence>
<gene>
    <name evidence="1" type="ORF">B0J15DRAFT_57051</name>
</gene>
<accession>A0A9P9H2F4</accession>
<sequence>MECKLFHLLTILVLVAFPAAIGWFSVLSWAETVSLARDAWGLLSWYNVPFYHQDTTDALPEQSGYSVKEYVNSILGSLNPSVPRLECPVPDAKRYEPIREPAFAVPGIDYIFAVRVVKDLDQLPTLLGAVANAMLLLGPYRCALTIISSRWSPPMNDILKELRLGIEHQGAVYNYTSFAYGPHVYKHRNQAIRAVRHARKEVSEDATIVFLDDVDICSEDILELILQRENLGADMTCGMQWTLRKSSDTPLLKNDGSCRDMQGDKFGHVAPEKWTQGMDVKEYFWKSSKDQARFDEKRPFQVFSCWGGAAAFAASTFTRLEQRFRLPVKGVECTQPDTRLFCKDMWSHGRGKIAVVPSVNVARRQDDDFDVKKSIGYAADLVRGQDPKGDRIVWAKEPPKEVLCSKNRWEAWDAGLPLDDPWDYELQEEVP</sequence>
<keyword evidence="1" id="KW-0328">Glycosyltransferase</keyword>
<dbReference type="AlphaFoldDB" id="A0A9P9H2F4"/>
<dbReference type="PANTHER" id="PTHR34144:SF5">
    <property type="entry name" value="ALPHA-1,3-MANNOSYLTRANSFERASE CMT1"/>
    <property type="match status" value="1"/>
</dbReference>
<keyword evidence="1" id="KW-0808">Transferase</keyword>
<reference evidence="1" key="1">
    <citation type="journal article" date="2021" name="Nat. Commun.">
        <title>Genetic determinants of endophytism in the Arabidopsis root mycobiome.</title>
        <authorList>
            <person name="Mesny F."/>
            <person name="Miyauchi S."/>
            <person name="Thiergart T."/>
            <person name="Pickel B."/>
            <person name="Atanasova L."/>
            <person name="Karlsson M."/>
            <person name="Huettel B."/>
            <person name="Barry K.W."/>
            <person name="Haridas S."/>
            <person name="Chen C."/>
            <person name="Bauer D."/>
            <person name="Andreopoulos W."/>
            <person name="Pangilinan J."/>
            <person name="LaButti K."/>
            <person name="Riley R."/>
            <person name="Lipzen A."/>
            <person name="Clum A."/>
            <person name="Drula E."/>
            <person name="Henrissat B."/>
            <person name="Kohler A."/>
            <person name="Grigoriev I.V."/>
            <person name="Martin F.M."/>
            <person name="Hacquard S."/>
        </authorList>
    </citation>
    <scope>NUCLEOTIDE SEQUENCE</scope>
    <source>
        <strain evidence="1">FSSC 5 MPI-SDFR-AT-0091</strain>
    </source>
</reference>
<dbReference type="Proteomes" id="UP000736672">
    <property type="component" value="Unassembled WGS sequence"/>
</dbReference>